<reference evidence="2" key="1">
    <citation type="submission" date="2006-10" db="EMBL/GenBank/DDBJ databases">
        <authorList>
            <person name="Amadeo P."/>
            <person name="Zhao Q."/>
            <person name="Wortman J."/>
            <person name="Fraser-Liggett C."/>
            <person name="Carlton J."/>
        </authorList>
    </citation>
    <scope>NUCLEOTIDE SEQUENCE</scope>
    <source>
        <strain evidence="2">G3</strain>
    </source>
</reference>
<dbReference type="KEGG" id="tva:4765843"/>
<name>A2EHG2_TRIV3</name>
<dbReference type="InterPro" id="IPR036770">
    <property type="entry name" value="Ankyrin_rpt-contain_sf"/>
</dbReference>
<sequence length="53" mass="6015">MPETMVDSNHPLALAIERNSIEDVKRLVEDGADINMIFYSKTLRMGTHRLLTA</sequence>
<proteinExistence type="predicted"/>
<dbReference type="SMR" id="A2EHG2"/>
<dbReference type="Proteomes" id="UP000001542">
    <property type="component" value="Unassembled WGS sequence"/>
</dbReference>
<keyword evidence="3" id="KW-1185">Reference proteome</keyword>
<protein>
    <submittedName>
        <fullName evidence="2">Uncharacterized protein</fullName>
    </submittedName>
</protein>
<evidence type="ECO:0000313" key="3">
    <source>
        <dbReference type="Proteomes" id="UP000001542"/>
    </source>
</evidence>
<dbReference type="AlphaFoldDB" id="A2EHG2"/>
<keyword evidence="1" id="KW-0040">ANK repeat</keyword>
<accession>A2EHG2</accession>
<dbReference type="PROSITE" id="PS50088">
    <property type="entry name" value="ANK_REPEAT"/>
    <property type="match status" value="1"/>
</dbReference>
<dbReference type="InterPro" id="IPR002110">
    <property type="entry name" value="Ankyrin_rpt"/>
</dbReference>
<reference evidence="2" key="2">
    <citation type="journal article" date="2007" name="Science">
        <title>Draft genome sequence of the sexually transmitted pathogen Trichomonas vaginalis.</title>
        <authorList>
            <person name="Carlton J.M."/>
            <person name="Hirt R.P."/>
            <person name="Silva J.C."/>
            <person name="Delcher A.L."/>
            <person name="Schatz M."/>
            <person name="Zhao Q."/>
            <person name="Wortman J.R."/>
            <person name="Bidwell S.L."/>
            <person name="Alsmark U.C.M."/>
            <person name="Besteiro S."/>
            <person name="Sicheritz-Ponten T."/>
            <person name="Noel C.J."/>
            <person name="Dacks J.B."/>
            <person name="Foster P.G."/>
            <person name="Simillion C."/>
            <person name="Van de Peer Y."/>
            <person name="Miranda-Saavedra D."/>
            <person name="Barton G.J."/>
            <person name="Westrop G.D."/>
            <person name="Mueller S."/>
            <person name="Dessi D."/>
            <person name="Fiori P.L."/>
            <person name="Ren Q."/>
            <person name="Paulsen I."/>
            <person name="Zhang H."/>
            <person name="Bastida-Corcuera F.D."/>
            <person name="Simoes-Barbosa A."/>
            <person name="Brown M.T."/>
            <person name="Hayes R.D."/>
            <person name="Mukherjee M."/>
            <person name="Okumura C.Y."/>
            <person name="Schneider R."/>
            <person name="Smith A.J."/>
            <person name="Vanacova S."/>
            <person name="Villalvazo M."/>
            <person name="Haas B.J."/>
            <person name="Pertea M."/>
            <person name="Feldblyum T.V."/>
            <person name="Utterback T.R."/>
            <person name="Shu C.L."/>
            <person name="Osoegawa K."/>
            <person name="de Jong P.J."/>
            <person name="Hrdy I."/>
            <person name="Horvathova L."/>
            <person name="Zubacova Z."/>
            <person name="Dolezal P."/>
            <person name="Malik S.B."/>
            <person name="Logsdon J.M. Jr."/>
            <person name="Henze K."/>
            <person name="Gupta A."/>
            <person name="Wang C.C."/>
            <person name="Dunne R.L."/>
            <person name="Upcroft J.A."/>
            <person name="Upcroft P."/>
            <person name="White O."/>
            <person name="Salzberg S.L."/>
            <person name="Tang P."/>
            <person name="Chiu C.-H."/>
            <person name="Lee Y.-S."/>
            <person name="Embley T.M."/>
            <person name="Coombs G.H."/>
            <person name="Mottram J.C."/>
            <person name="Tachezy J."/>
            <person name="Fraser-Liggett C.M."/>
            <person name="Johnson P.J."/>
        </authorList>
    </citation>
    <scope>NUCLEOTIDE SEQUENCE [LARGE SCALE GENOMIC DNA]</scope>
    <source>
        <strain evidence="2">G3</strain>
    </source>
</reference>
<evidence type="ECO:0000256" key="1">
    <source>
        <dbReference type="PROSITE-ProRule" id="PRU00023"/>
    </source>
</evidence>
<dbReference type="RefSeq" id="XP_001320163.1">
    <property type="nucleotide sequence ID" value="XM_001320128.1"/>
</dbReference>
<dbReference type="VEuPathDB" id="TrichDB:TVAGG3_0350460"/>
<evidence type="ECO:0000313" key="2">
    <source>
        <dbReference type="EMBL" id="EAY07940.1"/>
    </source>
</evidence>
<gene>
    <name evidence="2" type="ORF">TVAG_064880</name>
</gene>
<dbReference type="PROSITE" id="PS50297">
    <property type="entry name" value="ANK_REP_REGION"/>
    <property type="match status" value="1"/>
</dbReference>
<dbReference type="InParanoid" id="A2EHG2"/>
<dbReference type="SUPFAM" id="SSF48403">
    <property type="entry name" value="Ankyrin repeat"/>
    <property type="match status" value="1"/>
</dbReference>
<organism evidence="2 3">
    <name type="scientific">Trichomonas vaginalis (strain ATCC PRA-98 / G3)</name>
    <dbReference type="NCBI Taxonomy" id="412133"/>
    <lineage>
        <taxon>Eukaryota</taxon>
        <taxon>Metamonada</taxon>
        <taxon>Parabasalia</taxon>
        <taxon>Trichomonadida</taxon>
        <taxon>Trichomonadidae</taxon>
        <taxon>Trichomonas</taxon>
    </lineage>
</organism>
<feature type="repeat" description="ANK" evidence="1">
    <location>
        <begin position="7"/>
        <end position="39"/>
    </location>
</feature>
<dbReference type="VEuPathDB" id="TrichDB:TVAG_064880"/>
<dbReference type="EMBL" id="DS113389">
    <property type="protein sequence ID" value="EAY07940.1"/>
    <property type="molecule type" value="Genomic_DNA"/>
</dbReference>